<dbReference type="AlphaFoldDB" id="A0A1I2KMG8"/>
<dbReference type="InterPro" id="IPR002678">
    <property type="entry name" value="DUF34/NIF3"/>
</dbReference>
<proteinExistence type="inferred from homology"/>
<comment type="similarity">
    <text evidence="1 4">Belongs to the GTP cyclohydrolase I type 2/NIF3 family.</text>
</comment>
<organism evidence="6 7">
    <name type="scientific">Planifilum fulgidum</name>
    <dbReference type="NCBI Taxonomy" id="201973"/>
    <lineage>
        <taxon>Bacteria</taxon>
        <taxon>Bacillati</taxon>
        <taxon>Bacillota</taxon>
        <taxon>Bacilli</taxon>
        <taxon>Bacillales</taxon>
        <taxon>Thermoactinomycetaceae</taxon>
        <taxon>Planifilum</taxon>
    </lineage>
</organism>
<accession>A0A1I2KMG8</accession>
<dbReference type="InterPro" id="IPR036069">
    <property type="entry name" value="DUF34/NIF3_sf"/>
</dbReference>
<evidence type="ECO:0000256" key="3">
    <source>
        <dbReference type="ARBA" id="ARBA00022723"/>
    </source>
</evidence>
<dbReference type="Gene3D" id="3.40.1390.30">
    <property type="entry name" value="NIF3 (NGG1p interacting factor 3)-like"/>
    <property type="match status" value="1"/>
</dbReference>
<dbReference type="PANTHER" id="PTHR13799">
    <property type="entry name" value="NGG1 INTERACTING FACTOR 3"/>
    <property type="match status" value="1"/>
</dbReference>
<keyword evidence="3 4" id="KW-0479">Metal-binding</keyword>
<dbReference type="FunFam" id="3.30.70.120:FF:000006">
    <property type="entry name" value="GTP cyclohydrolase 1 type 2 homolog"/>
    <property type="match status" value="1"/>
</dbReference>
<feature type="binding site" evidence="5">
    <location>
        <position position="67"/>
    </location>
    <ligand>
        <name>a divalent metal cation</name>
        <dbReference type="ChEBI" id="CHEBI:60240"/>
        <label>1</label>
    </ligand>
</feature>
<keyword evidence="7" id="KW-1185">Reference proteome</keyword>
<reference evidence="6 7" key="1">
    <citation type="submission" date="2016-10" db="EMBL/GenBank/DDBJ databases">
        <authorList>
            <person name="de Groot N.N."/>
        </authorList>
    </citation>
    <scope>NUCLEOTIDE SEQUENCE [LARGE SCALE GENOMIC DNA]</scope>
    <source>
        <strain evidence="6 7">DSM 44945</strain>
    </source>
</reference>
<sequence>MAVRGESLIRALEEWAPPSLAVERDPIGLQVGDPGAEVTGVLVTLDVTEEVVDEALRLGANWIVSHHALIYRPLHHLRGDRPAGRLAAKLLKNGINVYVAHTNLDTAAGGVNDVLAEKLGLENAEVLAPHFRERLKKIVVFVPEDHHMNVLNAMCEAGAGWIGNYSHCTFNSRGTGTFLPREGTNPYIGQQGKLEQVEEVRLETIVPESAQARVVQAMLEAHPYEEVAYDIYPLDLPGRSFGLGRIGRLPEKTRLKDLAERVKQAYGIPALRLVGDPDRPVSTVAVLGGSGGRYARTALERGADVFITGDIDYHTALDALAAGLALIDPGHHVERLVLERVCQILREKWAPPGMKVVPTNVHRDPFQFL</sequence>
<feature type="binding site" evidence="5">
    <location>
        <position position="334"/>
    </location>
    <ligand>
        <name>a divalent metal cation</name>
        <dbReference type="ChEBI" id="CHEBI:60240"/>
        <label>1</label>
    </ligand>
</feature>
<evidence type="ECO:0000313" key="7">
    <source>
        <dbReference type="Proteomes" id="UP000198661"/>
    </source>
</evidence>
<evidence type="ECO:0000256" key="1">
    <source>
        <dbReference type="ARBA" id="ARBA00006964"/>
    </source>
</evidence>
<protein>
    <recommendedName>
        <fullName evidence="2 4">GTP cyclohydrolase 1 type 2 homolog</fullName>
    </recommendedName>
</protein>
<evidence type="ECO:0000256" key="4">
    <source>
        <dbReference type="PIRNR" id="PIRNR037489"/>
    </source>
</evidence>
<dbReference type="RefSeq" id="WP_092035646.1">
    <property type="nucleotide sequence ID" value="NZ_FOOK01000002.1"/>
</dbReference>
<evidence type="ECO:0000256" key="2">
    <source>
        <dbReference type="ARBA" id="ARBA00022112"/>
    </source>
</evidence>
<dbReference type="GO" id="GO:0046872">
    <property type="term" value="F:metal ion binding"/>
    <property type="evidence" value="ECO:0007669"/>
    <property type="project" value="UniProtKB-UniRule"/>
</dbReference>
<dbReference type="STRING" id="201973.SAMN04488025_102122"/>
<feature type="binding site" evidence="5">
    <location>
        <position position="66"/>
    </location>
    <ligand>
        <name>a divalent metal cation</name>
        <dbReference type="ChEBI" id="CHEBI:60240"/>
        <label>1</label>
    </ligand>
</feature>
<evidence type="ECO:0000256" key="5">
    <source>
        <dbReference type="PIRSR" id="PIRSR602678-1"/>
    </source>
</evidence>
<dbReference type="InterPro" id="IPR015867">
    <property type="entry name" value="N-reg_PII/ATP_PRibTrfase_C"/>
</dbReference>
<dbReference type="Pfam" id="PF01784">
    <property type="entry name" value="DUF34_NIF3"/>
    <property type="match status" value="1"/>
</dbReference>
<dbReference type="SUPFAM" id="SSF102705">
    <property type="entry name" value="NIF3 (NGG1p interacting factor 3)-like"/>
    <property type="match status" value="1"/>
</dbReference>
<evidence type="ECO:0000313" key="6">
    <source>
        <dbReference type="EMBL" id="SFF67529.1"/>
    </source>
</evidence>
<name>A0A1I2KMG8_9BACL</name>
<dbReference type="NCBIfam" id="TIGR00486">
    <property type="entry name" value="YbgI_SA1388"/>
    <property type="match status" value="1"/>
</dbReference>
<feature type="binding site" evidence="5">
    <location>
        <position position="331"/>
    </location>
    <ligand>
        <name>a divalent metal cation</name>
        <dbReference type="ChEBI" id="CHEBI:60240"/>
        <label>1</label>
    </ligand>
</feature>
<dbReference type="PANTHER" id="PTHR13799:SF14">
    <property type="entry name" value="GTP CYCLOHYDROLASE 1 TYPE 2 HOMOLOG"/>
    <property type="match status" value="1"/>
</dbReference>
<dbReference type="Proteomes" id="UP000198661">
    <property type="component" value="Unassembled WGS sequence"/>
</dbReference>
<dbReference type="OrthoDB" id="9792792at2"/>
<dbReference type="EMBL" id="FOOK01000002">
    <property type="protein sequence ID" value="SFF67529.1"/>
    <property type="molecule type" value="Genomic_DNA"/>
</dbReference>
<dbReference type="PIRSF" id="PIRSF037489">
    <property type="entry name" value="UCP037489_NIF3_YqfO"/>
    <property type="match status" value="1"/>
</dbReference>
<dbReference type="FunFam" id="3.40.1390.30:FF:000001">
    <property type="entry name" value="GTP cyclohydrolase 1 type 2"/>
    <property type="match status" value="1"/>
</dbReference>
<dbReference type="InterPro" id="IPR017221">
    <property type="entry name" value="DUF34/NIF3_bac"/>
</dbReference>
<dbReference type="GO" id="GO:0005737">
    <property type="term" value="C:cytoplasm"/>
    <property type="evidence" value="ECO:0007669"/>
    <property type="project" value="TreeGrafter"/>
</dbReference>
<feature type="binding site" evidence="5">
    <location>
        <position position="105"/>
    </location>
    <ligand>
        <name>a divalent metal cation</name>
        <dbReference type="ChEBI" id="CHEBI:60240"/>
        <label>1</label>
    </ligand>
</feature>
<gene>
    <name evidence="6" type="ORF">SAMN04488025_102122</name>
</gene>
<dbReference type="Gene3D" id="3.30.70.120">
    <property type="match status" value="1"/>
</dbReference>